<dbReference type="AlphaFoldDB" id="A0A9K3E5B0"/>
<accession>A0A9K3E5B0</accession>
<dbReference type="Gramene" id="mRNA:HanXRQr2_Chr15g0714241">
    <property type="protein sequence ID" value="mRNA:HanXRQr2_Chr15g0714241"/>
    <property type="gene ID" value="HanXRQr2_Chr15g0714241"/>
</dbReference>
<dbReference type="EMBL" id="MNCJ02000330">
    <property type="protein sequence ID" value="KAF5766341.1"/>
    <property type="molecule type" value="Genomic_DNA"/>
</dbReference>
<name>A0A9K3E5B0_HELAN</name>
<sequence>MGLTPPNQAQVIVISAGISSLPKTPTVDADLIIINPKNHKLSKNPY</sequence>
<evidence type="ECO:0000313" key="2">
    <source>
        <dbReference type="Proteomes" id="UP000215914"/>
    </source>
</evidence>
<dbReference type="Proteomes" id="UP000215914">
    <property type="component" value="Unassembled WGS sequence"/>
</dbReference>
<gene>
    <name evidence="1" type="ORF">HanXRQr2_Chr15g0714241</name>
</gene>
<protein>
    <submittedName>
        <fullName evidence="1">Uncharacterized protein</fullName>
    </submittedName>
</protein>
<reference evidence="1" key="1">
    <citation type="journal article" date="2017" name="Nature">
        <title>The sunflower genome provides insights into oil metabolism, flowering and Asterid evolution.</title>
        <authorList>
            <person name="Badouin H."/>
            <person name="Gouzy J."/>
            <person name="Grassa C.J."/>
            <person name="Murat F."/>
            <person name="Staton S.E."/>
            <person name="Cottret L."/>
            <person name="Lelandais-Briere C."/>
            <person name="Owens G.L."/>
            <person name="Carrere S."/>
            <person name="Mayjonade B."/>
            <person name="Legrand L."/>
            <person name="Gill N."/>
            <person name="Kane N.C."/>
            <person name="Bowers J.E."/>
            <person name="Hubner S."/>
            <person name="Bellec A."/>
            <person name="Berard A."/>
            <person name="Berges H."/>
            <person name="Blanchet N."/>
            <person name="Boniface M.C."/>
            <person name="Brunel D."/>
            <person name="Catrice O."/>
            <person name="Chaidir N."/>
            <person name="Claudel C."/>
            <person name="Donnadieu C."/>
            <person name="Faraut T."/>
            <person name="Fievet G."/>
            <person name="Helmstetter N."/>
            <person name="King M."/>
            <person name="Knapp S.J."/>
            <person name="Lai Z."/>
            <person name="Le Paslier M.C."/>
            <person name="Lippi Y."/>
            <person name="Lorenzon L."/>
            <person name="Mandel J.R."/>
            <person name="Marage G."/>
            <person name="Marchand G."/>
            <person name="Marquand E."/>
            <person name="Bret-Mestries E."/>
            <person name="Morien E."/>
            <person name="Nambeesan S."/>
            <person name="Nguyen T."/>
            <person name="Pegot-Espagnet P."/>
            <person name="Pouilly N."/>
            <person name="Raftis F."/>
            <person name="Sallet E."/>
            <person name="Schiex T."/>
            <person name="Thomas J."/>
            <person name="Vandecasteele C."/>
            <person name="Vares D."/>
            <person name="Vear F."/>
            <person name="Vautrin S."/>
            <person name="Crespi M."/>
            <person name="Mangin B."/>
            <person name="Burke J.M."/>
            <person name="Salse J."/>
            <person name="Munos S."/>
            <person name="Vincourt P."/>
            <person name="Rieseberg L.H."/>
            <person name="Langlade N.B."/>
        </authorList>
    </citation>
    <scope>NUCLEOTIDE SEQUENCE</scope>
    <source>
        <tissue evidence="1">Leaves</tissue>
    </source>
</reference>
<evidence type="ECO:0000313" key="1">
    <source>
        <dbReference type="EMBL" id="KAF5766341.1"/>
    </source>
</evidence>
<proteinExistence type="predicted"/>
<organism evidence="1 2">
    <name type="scientific">Helianthus annuus</name>
    <name type="common">Common sunflower</name>
    <dbReference type="NCBI Taxonomy" id="4232"/>
    <lineage>
        <taxon>Eukaryota</taxon>
        <taxon>Viridiplantae</taxon>
        <taxon>Streptophyta</taxon>
        <taxon>Embryophyta</taxon>
        <taxon>Tracheophyta</taxon>
        <taxon>Spermatophyta</taxon>
        <taxon>Magnoliopsida</taxon>
        <taxon>eudicotyledons</taxon>
        <taxon>Gunneridae</taxon>
        <taxon>Pentapetalae</taxon>
        <taxon>asterids</taxon>
        <taxon>campanulids</taxon>
        <taxon>Asterales</taxon>
        <taxon>Asteraceae</taxon>
        <taxon>Asteroideae</taxon>
        <taxon>Heliantheae alliance</taxon>
        <taxon>Heliantheae</taxon>
        <taxon>Helianthus</taxon>
    </lineage>
</organism>
<reference evidence="1" key="2">
    <citation type="submission" date="2020-06" db="EMBL/GenBank/DDBJ databases">
        <title>Helianthus annuus Genome sequencing and assembly Release 2.</title>
        <authorList>
            <person name="Gouzy J."/>
            <person name="Langlade N."/>
            <person name="Munos S."/>
        </authorList>
    </citation>
    <scope>NUCLEOTIDE SEQUENCE</scope>
    <source>
        <tissue evidence="1">Leaves</tissue>
    </source>
</reference>
<comment type="caution">
    <text evidence="1">The sequence shown here is derived from an EMBL/GenBank/DDBJ whole genome shotgun (WGS) entry which is preliminary data.</text>
</comment>
<keyword evidence="2" id="KW-1185">Reference proteome</keyword>